<accession>A0A4U6WR32</accession>
<dbReference type="EMBL" id="CM016552">
    <property type="protein sequence ID" value="TKW41447.1"/>
    <property type="molecule type" value="Genomic_DNA"/>
</dbReference>
<reference evidence="2" key="1">
    <citation type="submission" date="2019-03" db="EMBL/GenBank/DDBJ databases">
        <title>WGS assembly of Setaria viridis.</title>
        <authorList>
            <person name="Huang P."/>
            <person name="Jenkins J."/>
            <person name="Grimwood J."/>
            <person name="Barry K."/>
            <person name="Healey A."/>
            <person name="Mamidi S."/>
            <person name="Sreedasyam A."/>
            <person name="Shu S."/>
            <person name="Feldman M."/>
            <person name="Wu J."/>
            <person name="Yu Y."/>
            <person name="Chen C."/>
            <person name="Johnson J."/>
            <person name="Rokhsar D."/>
            <person name="Baxter I."/>
            <person name="Schmutz J."/>
            <person name="Brutnell T."/>
            <person name="Kellogg E."/>
        </authorList>
    </citation>
    <scope>NUCLEOTIDE SEQUENCE [LARGE SCALE GENOMIC DNA]</scope>
</reference>
<dbReference type="Proteomes" id="UP000298652">
    <property type="component" value="Chromosome 1"/>
</dbReference>
<keyword evidence="3" id="KW-1185">Reference proteome</keyword>
<sequence length="110" mass="11975">MHARQRFALVRPAMSSWGRWRRARSPPPRARIDGRRSSLMAGHDAPPVAAADHRQASPRAGGHGPPPCVQLLGGVRCGRVGVSPLCFLPAVSGQCPCFFLSFHSHDEKMK</sequence>
<evidence type="ECO:0000313" key="3">
    <source>
        <dbReference type="Proteomes" id="UP000298652"/>
    </source>
</evidence>
<name>A0A4U6WR32_SETVI</name>
<evidence type="ECO:0000313" key="2">
    <source>
        <dbReference type="EMBL" id="TKW41447.1"/>
    </source>
</evidence>
<dbReference type="Gramene" id="TKW41447">
    <property type="protein sequence ID" value="TKW41447"/>
    <property type="gene ID" value="SEVIR_1G316600v2"/>
</dbReference>
<dbReference type="AlphaFoldDB" id="A0A4U6WR32"/>
<evidence type="ECO:0000256" key="1">
    <source>
        <dbReference type="SAM" id="MobiDB-lite"/>
    </source>
</evidence>
<feature type="region of interest" description="Disordered" evidence="1">
    <location>
        <begin position="18"/>
        <end position="65"/>
    </location>
</feature>
<protein>
    <submittedName>
        <fullName evidence="2">Uncharacterized protein</fullName>
    </submittedName>
</protein>
<organism evidence="2 3">
    <name type="scientific">Setaria viridis</name>
    <name type="common">Green bristlegrass</name>
    <name type="synonym">Setaria italica subsp. viridis</name>
    <dbReference type="NCBI Taxonomy" id="4556"/>
    <lineage>
        <taxon>Eukaryota</taxon>
        <taxon>Viridiplantae</taxon>
        <taxon>Streptophyta</taxon>
        <taxon>Embryophyta</taxon>
        <taxon>Tracheophyta</taxon>
        <taxon>Spermatophyta</taxon>
        <taxon>Magnoliopsida</taxon>
        <taxon>Liliopsida</taxon>
        <taxon>Poales</taxon>
        <taxon>Poaceae</taxon>
        <taxon>PACMAD clade</taxon>
        <taxon>Panicoideae</taxon>
        <taxon>Panicodae</taxon>
        <taxon>Paniceae</taxon>
        <taxon>Cenchrinae</taxon>
        <taxon>Setaria</taxon>
    </lineage>
</organism>
<proteinExistence type="predicted"/>
<gene>
    <name evidence="2" type="ORF">SEVIR_1G316600v2</name>
</gene>